<evidence type="ECO:0000256" key="1">
    <source>
        <dbReference type="SAM" id="Phobius"/>
    </source>
</evidence>
<sequence>MRRRITPAALAGSGVGAALLLGLAAPHAAAAPGPGAVPSPASAPVPVTAHARVAAHDAASTPEVRKTLSCFFARGRGGMPAAPATPAGPGAPASAASAAAPRIEGSRAVPVSYLSPDFVAGKKGAQVAQVEFLASEAVAADGRTASLWTVEEHGAWRVVNIASGDDEFRYARLGHDKMPGGTVFREPQINAWYVADHARVLPLDKEAVRAVGRHGVALAAYQKRVARAYGDKLPGSSYAKKGEAGGYGAAPGGARDPVAFASTVAGVGALVALGLSGAAVLRGRARRKA</sequence>
<comment type="caution">
    <text evidence="3">The sequence shown here is derived from an EMBL/GenBank/DDBJ whole genome shotgun (WGS) entry which is preliminary data.</text>
</comment>
<proteinExistence type="predicted"/>
<dbReference type="Proteomes" id="UP001163064">
    <property type="component" value="Unassembled WGS sequence"/>
</dbReference>
<gene>
    <name evidence="3" type="ORF">OFY01_03130</name>
</gene>
<protein>
    <submittedName>
        <fullName evidence="3">Uncharacterized protein</fullName>
    </submittedName>
</protein>
<accession>A0ABT3TP18</accession>
<keyword evidence="4" id="KW-1185">Reference proteome</keyword>
<dbReference type="RefSeq" id="WP_266596075.1">
    <property type="nucleotide sequence ID" value="NZ_JAPHNL010000019.1"/>
</dbReference>
<keyword evidence="2" id="KW-0732">Signal</keyword>
<organism evidence="3 4">
    <name type="scientific">Streptomyces beihaiensis</name>
    <dbReference type="NCBI Taxonomy" id="2984495"/>
    <lineage>
        <taxon>Bacteria</taxon>
        <taxon>Bacillati</taxon>
        <taxon>Actinomycetota</taxon>
        <taxon>Actinomycetes</taxon>
        <taxon>Kitasatosporales</taxon>
        <taxon>Streptomycetaceae</taxon>
        <taxon>Streptomyces</taxon>
    </lineage>
</organism>
<feature type="signal peptide" evidence="2">
    <location>
        <begin position="1"/>
        <end position="30"/>
    </location>
</feature>
<feature type="chain" id="PRO_5046507309" evidence="2">
    <location>
        <begin position="31"/>
        <end position="289"/>
    </location>
</feature>
<dbReference type="EMBL" id="JAPHNL010000019">
    <property type="protein sequence ID" value="MCX3058779.1"/>
    <property type="molecule type" value="Genomic_DNA"/>
</dbReference>
<name>A0ABT3TP18_9ACTN</name>
<evidence type="ECO:0000313" key="3">
    <source>
        <dbReference type="EMBL" id="MCX3058779.1"/>
    </source>
</evidence>
<keyword evidence="1" id="KW-0812">Transmembrane</keyword>
<keyword evidence="1" id="KW-0472">Membrane</keyword>
<feature type="transmembrane region" description="Helical" evidence="1">
    <location>
        <begin position="258"/>
        <end position="281"/>
    </location>
</feature>
<keyword evidence="1" id="KW-1133">Transmembrane helix</keyword>
<evidence type="ECO:0000256" key="2">
    <source>
        <dbReference type="SAM" id="SignalP"/>
    </source>
</evidence>
<reference evidence="3" key="1">
    <citation type="submission" date="2022-10" db="EMBL/GenBank/DDBJ databases">
        <title>Streptomyces beihaiensis sp. nov., a chitin degrading actinobacterium, isolated from shrimp pond soil.</title>
        <authorList>
            <person name="Xie J."/>
            <person name="Shen N."/>
        </authorList>
    </citation>
    <scope>NUCLEOTIDE SEQUENCE</scope>
    <source>
        <strain evidence="3">GXMU-J5</strain>
    </source>
</reference>
<evidence type="ECO:0000313" key="4">
    <source>
        <dbReference type="Proteomes" id="UP001163064"/>
    </source>
</evidence>